<protein>
    <recommendedName>
        <fullName evidence="6">Protein HflC</fullName>
    </recommendedName>
</protein>
<accession>A0A0H5SFP6</accession>
<keyword evidence="5 7" id="KW-0472">Membrane</keyword>
<keyword evidence="4 7" id="KW-1133">Transmembrane helix</keyword>
<dbReference type="OrthoDB" id="9809197at2"/>
<dbReference type="RefSeq" id="WP_103202407.1">
    <property type="nucleotide sequence ID" value="NZ_CVTD020000015.1"/>
</dbReference>
<feature type="transmembrane region" description="Helical" evidence="7">
    <location>
        <begin position="7"/>
        <end position="30"/>
    </location>
</feature>
<evidence type="ECO:0000256" key="5">
    <source>
        <dbReference type="ARBA" id="ARBA00023136"/>
    </source>
</evidence>
<comment type="function">
    <text evidence="6">HflC and HflK could regulate a protease.</text>
</comment>
<dbReference type="Proteomes" id="UP000236497">
    <property type="component" value="Unassembled WGS sequence"/>
</dbReference>
<dbReference type="InterPro" id="IPR036013">
    <property type="entry name" value="Band_7/SPFH_dom_sf"/>
</dbReference>
<evidence type="ECO:0000256" key="3">
    <source>
        <dbReference type="ARBA" id="ARBA00022692"/>
    </source>
</evidence>
<dbReference type="SUPFAM" id="SSF117892">
    <property type="entry name" value="Band 7/SPFH domain"/>
    <property type="match status" value="1"/>
</dbReference>
<dbReference type="GO" id="GO:0016020">
    <property type="term" value="C:membrane"/>
    <property type="evidence" value="ECO:0007669"/>
    <property type="project" value="UniProtKB-SubCell"/>
</dbReference>
<dbReference type="Gene3D" id="3.30.479.30">
    <property type="entry name" value="Band 7 domain"/>
    <property type="match status" value="1"/>
</dbReference>
<dbReference type="SMART" id="SM00244">
    <property type="entry name" value="PHB"/>
    <property type="match status" value="1"/>
</dbReference>
<dbReference type="PANTHER" id="PTHR42911">
    <property type="entry name" value="MODULATOR OF FTSH PROTEASE HFLC"/>
    <property type="match status" value="1"/>
</dbReference>
<evidence type="ECO:0000313" key="9">
    <source>
        <dbReference type="EMBL" id="CRZ34284.1"/>
    </source>
</evidence>
<evidence type="ECO:0000256" key="4">
    <source>
        <dbReference type="ARBA" id="ARBA00022989"/>
    </source>
</evidence>
<evidence type="ECO:0000259" key="8">
    <source>
        <dbReference type="SMART" id="SM00244"/>
    </source>
</evidence>
<organism evidence="9 10">
    <name type="scientific">Herbinix hemicellulosilytica</name>
    <dbReference type="NCBI Taxonomy" id="1564487"/>
    <lineage>
        <taxon>Bacteria</taxon>
        <taxon>Bacillati</taxon>
        <taxon>Bacillota</taxon>
        <taxon>Clostridia</taxon>
        <taxon>Lachnospirales</taxon>
        <taxon>Lachnospiraceae</taxon>
        <taxon>Herbinix</taxon>
    </lineage>
</organism>
<gene>
    <name evidence="9" type="ORF">HHT355_1082</name>
</gene>
<keyword evidence="10" id="KW-1185">Reference proteome</keyword>
<evidence type="ECO:0000256" key="2">
    <source>
        <dbReference type="ARBA" id="ARBA00007862"/>
    </source>
</evidence>
<dbReference type="PIRSF" id="PIRSF005651">
    <property type="entry name" value="HflC"/>
    <property type="match status" value="1"/>
</dbReference>
<keyword evidence="3 7" id="KW-0812">Transmembrane</keyword>
<dbReference type="Pfam" id="PF01145">
    <property type="entry name" value="Band_7"/>
    <property type="match status" value="1"/>
</dbReference>
<evidence type="ECO:0000256" key="6">
    <source>
        <dbReference type="PIRNR" id="PIRNR005651"/>
    </source>
</evidence>
<dbReference type="InterPro" id="IPR001107">
    <property type="entry name" value="Band_7"/>
</dbReference>
<dbReference type="InterPro" id="IPR010200">
    <property type="entry name" value="HflC"/>
</dbReference>
<reference evidence="9 10" key="1">
    <citation type="submission" date="2015-06" db="EMBL/GenBank/DDBJ databases">
        <authorList>
            <person name="Wibberg Daniel"/>
        </authorList>
    </citation>
    <scope>NUCLEOTIDE SEQUENCE [LARGE SCALE GENOMIC DNA]</scope>
    <source>
        <strain evidence="9 10">T3/55T</strain>
    </source>
</reference>
<dbReference type="AlphaFoldDB" id="A0A0H5SFP6"/>
<dbReference type="EMBL" id="CVTD020000015">
    <property type="protein sequence ID" value="CRZ34284.1"/>
    <property type="molecule type" value="Genomic_DNA"/>
</dbReference>
<evidence type="ECO:0000313" key="10">
    <source>
        <dbReference type="Proteomes" id="UP000236497"/>
    </source>
</evidence>
<name>A0A0H5SFP6_HERHM</name>
<evidence type="ECO:0000256" key="1">
    <source>
        <dbReference type="ARBA" id="ARBA00004370"/>
    </source>
</evidence>
<dbReference type="PANTHER" id="PTHR42911:SF1">
    <property type="entry name" value="MODULATOR OF FTSH PROTEASE HFLC"/>
    <property type="match status" value="1"/>
</dbReference>
<feature type="domain" description="Band 7" evidence="8">
    <location>
        <begin position="26"/>
        <end position="189"/>
    </location>
</feature>
<sequence>MARKVKGIVGILFLIIIIGVIIIGSNALVITNEDEYTLIKRFGKIERVIDSAGLSFKTPFVETVDKLPKSIQFYDMPQSDVITVDKKAMVADSYVLWKITDPVLFAQTLNSSLVLAESRINTIVYNAMKNVISRNTQNEVISGRDGELNAAFMNDIGDSMKQYGIELITVENKHLDLPSDNKNAVFERMISERAQMAATYTAEGESEAQMIRNSTDREIEISISDAQKEAAKIIAEGEAEYMRILSEAYSDSSKSDFYTFIRALDAARTSFAGSDKTVILSKDSPIAQIFYNLD</sequence>
<evidence type="ECO:0000256" key="7">
    <source>
        <dbReference type="SAM" id="Phobius"/>
    </source>
</evidence>
<comment type="subcellular location">
    <subcellularLocation>
        <location evidence="1">Membrane</location>
    </subcellularLocation>
</comment>
<dbReference type="CDD" id="cd03405">
    <property type="entry name" value="SPFH_HflC"/>
    <property type="match status" value="1"/>
</dbReference>
<comment type="similarity">
    <text evidence="2 6">Belongs to the band 7/mec-2 family. HflC subfamily.</text>
</comment>
<proteinExistence type="inferred from homology"/>